<dbReference type="EMBL" id="GAKP01000061">
    <property type="protein sequence ID" value="JAC58891.1"/>
    <property type="molecule type" value="Transcribed_RNA"/>
</dbReference>
<proteinExistence type="predicted"/>
<dbReference type="AlphaFoldDB" id="A0A034WTL8"/>
<dbReference type="Pfam" id="PF21787">
    <property type="entry name" value="TNP-like_RNaseH_N"/>
    <property type="match status" value="1"/>
</dbReference>
<sequence length="184" mass="21275">RICQIIFDEVSIRKDLTYNKVRDVIDGFVDNGEGHRESVIGDKCCFFMLKGIVAKWKYVISYYVAKGSVKSEKLLDLLKSNINASEEIGLKIKSILCDQGAGNIKLSHLLGATNEKPYFFHNERKIYMMFDYCHLIKCVRNMYLKYDVETEDGLTTFKVVRKIYAIDQANVNFKMCPKLTYSHV</sequence>
<accession>A0A034WTL8</accession>
<feature type="non-terminal residue" evidence="2">
    <location>
        <position position="1"/>
    </location>
</feature>
<evidence type="ECO:0000259" key="1">
    <source>
        <dbReference type="Pfam" id="PF21787"/>
    </source>
</evidence>
<name>A0A034WTL8_BACDO</name>
<feature type="non-terminal residue" evidence="2">
    <location>
        <position position="184"/>
    </location>
</feature>
<feature type="domain" description="Transposable element P transposase-like RNase H" evidence="1">
    <location>
        <begin position="2"/>
        <end position="111"/>
    </location>
</feature>
<evidence type="ECO:0000313" key="2">
    <source>
        <dbReference type="EMBL" id="JAC58891.1"/>
    </source>
</evidence>
<organism evidence="2">
    <name type="scientific">Bactrocera dorsalis</name>
    <name type="common">Oriental fruit fly</name>
    <name type="synonym">Dacus dorsalis</name>
    <dbReference type="NCBI Taxonomy" id="27457"/>
    <lineage>
        <taxon>Eukaryota</taxon>
        <taxon>Metazoa</taxon>
        <taxon>Ecdysozoa</taxon>
        <taxon>Arthropoda</taxon>
        <taxon>Hexapoda</taxon>
        <taxon>Insecta</taxon>
        <taxon>Pterygota</taxon>
        <taxon>Neoptera</taxon>
        <taxon>Endopterygota</taxon>
        <taxon>Diptera</taxon>
        <taxon>Brachycera</taxon>
        <taxon>Muscomorpha</taxon>
        <taxon>Tephritoidea</taxon>
        <taxon>Tephritidae</taxon>
        <taxon>Bactrocera</taxon>
        <taxon>Bactrocera</taxon>
    </lineage>
</organism>
<protein>
    <submittedName>
        <fullName evidence="2">THAP domain-containing protein 9</fullName>
    </submittedName>
</protein>
<reference evidence="2" key="1">
    <citation type="journal article" date="2014" name="BMC Genomics">
        <title>Characterizing the developmental transcriptome of the oriental fruit fly, Bactrocera dorsalis (Diptera: Tephritidae) through comparative genomic analysis with Drosophila melanogaster utilizing modENCODE datasets.</title>
        <authorList>
            <person name="Geib S.M."/>
            <person name="Calla B."/>
            <person name="Hall B."/>
            <person name="Hou S."/>
            <person name="Manoukis N.C."/>
        </authorList>
    </citation>
    <scope>NUCLEOTIDE SEQUENCE</scope>
    <source>
        <strain evidence="2">Punador</strain>
    </source>
</reference>
<gene>
    <name evidence="2" type="primary">THAP9</name>
</gene>
<dbReference type="OrthoDB" id="7312725at2759"/>
<dbReference type="InterPro" id="IPR048365">
    <property type="entry name" value="TNP-like_RNaseH_N"/>
</dbReference>